<sequence length="145" mass="15986">MDPCKLRVVITDSNIGKLYLQERPTSVEKLKDIIINKFDINYDFSLQYADSDFGGDMFSLTDINDLPRDIATIKVVAASHIPLDLSNVNYSDLSSASTDSVADSSHDTISISSSDDLQSLETKLQGSWPDVSQIPKLGPELELVF</sequence>
<comment type="caution">
    <text evidence="1">The sequence shown here is derived from an EMBL/GenBank/DDBJ whole genome shotgun (WGS) entry which is preliminary data.</text>
</comment>
<dbReference type="EMBL" id="JAIZAY010000010">
    <property type="protein sequence ID" value="KAJ8035397.1"/>
    <property type="molecule type" value="Genomic_DNA"/>
</dbReference>
<dbReference type="Proteomes" id="UP001152320">
    <property type="component" value="Chromosome 10"/>
</dbReference>
<protein>
    <recommendedName>
        <fullName evidence="3">PB1 domain-containing protein</fullName>
    </recommendedName>
</protein>
<gene>
    <name evidence="1" type="ORF">HOLleu_22620</name>
</gene>
<reference evidence="1" key="1">
    <citation type="submission" date="2021-10" db="EMBL/GenBank/DDBJ databases">
        <title>Tropical sea cucumber genome reveals ecological adaptation and Cuvierian tubules defense mechanism.</title>
        <authorList>
            <person name="Chen T."/>
        </authorList>
    </citation>
    <scope>NUCLEOTIDE SEQUENCE</scope>
    <source>
        <strain evidence="1">Nanhai2018</strain>
        <tissue evidence="1">Muscle</tissue>
    </source>
</reference>
<name>A0A9Q1H4R1_HOLLE</name>
<proteinExistence type="predicted"/>
<evidence type="ECO:0000313" key="2">
    <source>
        <dbReference type="Proteomes" id="UP001152320"/>
    </source>
</evidence>
<accession>A0A9Q1H4R1</accession>
<dbReference type="AlphaFoldDB" id="A0A9Q1H4R1"/>
<evidence type="ECO:0000313" key="1">
    <source>
        <dbReference type="EMBL" id="KAJ8035397.1"/>
    </source>
</evidence>
<organism evidence="1 2">
    <name type="scientific">Holothuria leucospilota</name>
    <name type="common">Black long sea cucumber</name>
    <name type="synonym">Mertensiothuria leucospilota</name>
    <dbReference type="NCBI Taxonomy" id="206669"/>
    <lineage>
        <taxon>Eukaryota</taxon>
        <taxon>Metazoa</taxon>
        <taxon>Echinodermata</taxon>
        <taxon>Eleutherozoa</taxon>
        <taxon>Echinozoa</taxon>
        <taxon>Holothuroidea</taxon>
        <taxon>Aspidochirotacea</taxon>
        <taxon>Aspidochirotida</taxon>
        <taxon>Holothuriidae</taxon>
        <taxon>Holothuria</taxon>
    </lineage>
</organism>
<keyword evidence="2" id="KW-1185">Reference proteome</keyword>
<evidence type="ECO:0008006" key="3">
    <source>
        <dbReference type="Google" id="ProtNLM"/>
    </source>
</evidence>
<dbReference type="OrthoDB" id="6512834at2759"/>